<dbReference type="PANTHER" id="PTHR15020:SF50">
    <property type="entry name" value="UPF0659 PROTEIN YMR090W"/>
    <property type="match status" value="1"/>
</dbReference>
<accession>A0A3D9L050</accession>
<dbReference type="PANTHER" id="PTHR15020">
    <property type="entry name" value="FLAVIN REDUCTASE-RELATED"/>
    <property type="match status" value="1"/>
</dbReference>
<dbReference type="EMBL" id="QREG01000015">
    <property type="protein sequence ID" value="RED96124.1"/>
    <property type="molecule type" value="Genomic_DNA"/>
</dbReference>
<organism evidence="2 3">
    <name type="scientific">Marinoscillum furvescens DSM 4134</name>
    <dbReference type="NCBI Taxonomy" id="1122208"/>
    <lineage>
        <taxon>Bacteria</taxon>
        <taxon>Pseudomonadati</taxon>
        <taxon>Bacteroidota</taxon>
        <taxon>Cytophagia</taxon>
        <taxon>Cytophagales</taxon>
        <taxon>Reichenbachiellaceae</taxon>
        <taxon>Marinoscillum</taxon>
    </lineage>
</organism>
<evidence type="ECO:0000313" key="3">
    <source>
        <dbReference type="Proteomes" id="UP000256779"/>
    </source>
</evidence>
<dbReference type="InterPro" id="IPR016040">
    <property type="entry name" value="NAD(P)-bd_dom"/>
</dbReference>
<name>A0A3D9L050_MARFU</name>
<dbReference type="AlphaFoldDB" id="A0A3D9L050"/>
<dbReference type="Gene3D" id="3.40.50.720">
    <property type="entry name" value="NAD(P)-binding Rossmann-like Domain"/>
    <property type="match status" value="1"/>
</dbReference>
<dbReference type="OrthoDB" id="9803892at2"/>
<dbReference type="Proteomes" id="UP000256779">
    <property type="component" value="Unassembled WGS sequence"/>
</dbReference>
<protein>
    <submittedName>
        <fullName evidence="2">Uncharacterized protein YbjT (DUF2867 family)</fullName>
    </submittedName>
</protein>
<gene>
    <name evidence="2" type="ORF">C7460_11513</name>
</gene>
<dbReference type="SUPFAM" id="SSF51735">
    <property type="entry name" value="NAD(P)-binding Rossmann-fold domains"/>
    <property type="match status" value="1"/>
</dbReference>
<dbReference type="InterPro" id="IPR036291">
    <property type="entry name" value="NAD(P)-bd_dom_sf"/>
</dbReference>
<keyword evidence="3" id="KW-1185">Reference proteome</keyword>
<comment type="caution">
    <text evidence="2">The sequence shown here is derived from an EMBL/GenBank/DDBJ whole genome shotgun (WGS) entry which is preliminary data.</text>
</comment>
<dbReference type="CDD" id="cd05243">
    <property type="entry name" value="SDR_a5"/>
    <property type="match status" value="1"/>
</dbReference>
<feature type="domain" description="NAD(P)-binding" evidence="1">
    <location>
        <begin position="25"/>
        <end position="208"/>
    </location>
</feature>
<evidence type="ECO:0000313" key="2">
    <source>
        <dbReference type="EMBL" id="RED96124.1"/>
    </source>
</evidence>
<dbReference type="Pfam" id="PF13460">
    <property type="entry name" value="NAD_binding_10"/>
    <property type="match status" value="1"/>
</dbReference>
<sequence>MYHCCETLKRSINDNINTMKILIIGANGKIGQRLTKKLKNTSHPPRAMYRDEVQVAEAKAAGIDAVYGDLEKDFEHAFDGVEAVVFTAGSGAHTGQDKTHLVDRIGAKKAIDTAVKKHVMRFIMVSAYGADASPDQWPDSMKHYYEAKADADKHLLQTQLDFTILKPGRLTDDPGTNNIAIGDDLNREKGTIPRADVATVIEKCLSAPQTIRRSLELLSGDDPIDKALASL</sequence>
<reference evidence="2 3" key="1">
    <citation type="submission" date="2018-07" db="EMBL/GenBank/DDBJ databases">
        <title>Genomic Encyclopedia of Type Strains, Phase IV (KMG-IV): sequencing the most valuable type-strain genomes for metagenomic binning, comparative biology and taxonomic classification.</title>
        <authorList>
            <person name="Goeker M."/>
        </authorList>
    </citation>
    <scope>NUCLEOTIDE SEQUENCE [LARGE SCALE GENOMIC DNA]</scope>
    <source>
        <strain evidence="2 3">DSM 4134</strain>
    </source>
</reference>
<evidence type="ECO:0000259" key="1">
    <source>
        <dbReference type="Pfam" id="PF13460"/>
    </source>
</evidence>
<proteinExistence type="predicted"/>